<evidence type="ECO:0000256" key="6">
    <source>
        <dbReference type="ARBA" id="ARBA00023002"/>
    </source>
</evidence>
<dbReference type="PANTHER" id="PTHR23409:SF18">
    <property type="entry name" value="RIBONUCLEOSIDE-DIPHOSPHATE REDUCTASE SUBUNIT M2"/>
    <property type="match status" value="1"/>
</dbReference>
<reference evidence="11 12" key="1">
    <citation type="submission" date="2014-03" db="EMBL/GenBank/DDBJ databases">
        <title>Genomics of Bifidobacteria.</title>
        <authorList>
            <person name="Ventura M."/>
            <person name="Milani C."/>
            <person name="Lugli G.A."/>
        </authorList>
    </citation>
    <scope>NUCLEOTIDE SEQUENCE [LARGE SCALE GENOMIC DNA]</scope>
    <source>
        <strain evidence="11 12">DSM 22767</strain>
    </source>
</reference>
<dbReference type="GO" id="GO:0005971">
    <property type="term" value="C:ribonucleoside-diphosphate reductase complex"/>
    <property type="evidence" value="ECO:0007669"/>
    <property type="project" value="InterPro"/>
</dbReference>
<dbReference type="NCBIfam" id="NF010572">
    <property type="entry name" value="PRK13965.1"/>
    <property type="match status" value="1"/>
</dbReference>
<dbReference type="SUPFAM" id="SSF47240">
    <property type="entry name" value="Ferritin-like"/>
    <property type="match status" value="1"/>
</dbReference>
<keyword evidence="7" id="KW-0408">Iron</keyword>
<evidence type="ECO:0000313" key="12">
    <source>
        <dbReference type="Proteomes" id="UP000029096"/>
    </source>
</evidence>
<keyword evidence="10" id="KW-0812">Transmembrane</keyword>
<dbReference type="STRING" id="1437606.BBOH_0881"/>
<evidence type="ECO:0000256" key="8">
    <source>
        <dbReference type="ARBA" id="ARBA00023116"/>
    </source>
</evidence>
<evidence type="ECO:0000256" key="10">
    <source>
        <dbReference type="SAM" id="Phobius"/>
    </source>
</evidence>
<evidence type="ECO:0000256" key="1">
    <source>
        <dbReference type="ARBA" id="ARBA00001962"/>
    </source>
</evidence>
<feature type="transmembrane region" description="Helical" evidence="10">
    <location>
        <begin position="183"/>
        <end position="203"/>
    </location>
</feature>
<evidence type="ECO:0000256" key="5">
    <source>
        <dbReference type="ARBA" id="ARBA00022723"/>
    </source>
</evidence>
<evidence type="ECO:0000256" key="9">
    <source>
        <dbReference type="ARBA" id="ARBA00047754"/>
    </source>
</evidence>
<dbReference type="UniPathway" id="UPA00326"/>
<comment type="cofactor">
    <cofactor evidence="1">
        <name>Fe cation</name>
        <dbReference type="ChEBI" id="CHEBI:24875"/>
    </cofactor>
</comment>
<dbReference type="GO" id="GO:0004748">
    <property type="term" value="F:ribonucleoside-diphosphate reductase activity, thioredoxin disulfide as acceptor"/>
    <property type="evidence" value="ECO:0007669"/>
    <property type="project" value="UniProtKB-EC"/>
</dbReference>
<name>A0A086ZHS3_9BIFI</name>
<dbReference type="GO" id="GO:0009263">
    <property type="term" value="P:deoxyribonucleotide biosynthetic process"/>
    <property type="evidence" value="ECO:0007669"/>
    <property type="project" value="UniProtKB-KW"/>
</dbReference>
<dbReference type="GO" id="GO:0046872">
    <property type="term" value="F:metal ion binding"/>
    <property type="evidence" value="ECO:0007669"/>
    <property type="project" value="UniProtKB-KW"/>
</dbReference>
<dbReference type="Gene3D" id="1.10.620.20">
    <property type="entry name" value="Ribonucleotide Reductase, subunit A"/>
    <property type="match status" value="1"/>
</dbReference>
<gene>
    <name evidence="11" type="ORF">BBOH_0881</name>
</gene>
<keyword evidence="8" id="KW-0215">Deoxyribonucleotide synthesis</keyword>
<dbReference type="NCBIfam" id="TIGR04171">
    <property type="entry name" value="RNR_1b_NrdF"/>
    <property type="match status" value="1"/>
</dbReference>
<comment type="similarity">
    <text evidence="2">Belongs to the ribonucleoside diphosphate reductase small chain family.</text>
</comment>
<keyword evidence="6 11" id="KW-0560">Oxidoreductase</keyword>
<evidence type="ECO:0000313" key="11">
    <source>
        <dbReference type="EMBL" id="KFI46073.1"/>
    </source>
</evidence>
<comment type="caution">
    <text evidence="11">The sequence shown here is derived from an EMBL/GenBank/DDBJ whole genome shotgun (WGS) entry which is preliminary data.</text>
</comment>
<dbReference type="InterPro" id="IPR012348">
    <property type="entry name" value="RNR-like"/>
</dbReference>
<evidence type="ECO:0000256" key="7">
    <source>
        <dbReference type="ARBA" id="ARBA00023004"/>
    </source>
</evidence>
<evidence type="ECO:0000256" key="3">
    <source>
        <dbReference type="ARBA" id="ARBA00011209"/>
    </source>
</evidence>
<dbReference type="eggNOG" id="COG0208">
    <property type="taxonomic scope" value="Bacteria"/>
</dbReference>
<evidence type="ECO:0000256" key="2">
    <source>
        <dbReference type="ARBA" id="ARBA00009303"/>
    </source>
</evidence>
<dbReference type="InterPro" id="IPR009078">
    <property type="entry name" value="Ferritin-like_SF"/>
</dbReference>
<dbReference type="CDD" id="cd01049">
    <property type="entry name" value="RNRR2"/>
    <property type="match status" value="1"/>
</dbReference>
<dbReference type="PANTHER" id="PTHR23409">
    <property type="entry name" value="RIBONUCLEOSIDE-DIPHOSPHATE REDUCTASE SMALL CHAIN"/>
    <property type="match status" value="1"/>
</dbReference>
<organism evidence="11 12">
    <name type="scientific">Bifidobacterium bohemicum DSM 22767</name>
    <dbReference type="NCBI Taxonomy" id="1437606"/>
    <lineage>
        <taxon>Bacteria</taxon>
        <taxon>Bacillati</taxon>
        <taxon>Actinomycetota</taxon>
        <taxon>Actinomycetes</taxon>
        <taxon>Bifidobacteriales</taxon>
        <taxon>Bifidobacteriaceae</taxon>
        <taxon>Bifidobacterium</taxon>
    </lineage>
</organism>
<comment type="subunit">
    <text evidence="3">Tetramer of two alpha and two beta subunits.</text>
</comment>
<dbReference type="InterPro" id="IPR033909">
    <property type="entry name" value="RNR_small"/>
</dbReference>
<dbReference type="InterPro" id="IPR000358">
    <property type="entry name" value="RNR_small_fam"/>
</dbReference>
<protein>
    <recommendedName>
        <fullName evidence="4">ribonucleoside-diphosphate reductase</fullName>
        <ecNumber evidence="4">1.17.4.1</ecNumber>
    </recommendedName>
</protein>
<accession>A0A086ZHS3</accession>
<dbReference type="InterPro" id="IPR026494">
    <property type="entry name" value="RNR_NrdF-like"/>
</dbReference>
<keyword evidence="10" id="KW-0472">Membrane</keyword>
<dbReference type="AlphaFoldDB" id="A0A086ZHS3"/>
<dbReference type="Proteomes" id="UP000029096">
    <property type="component" value="Unassembled WGS sequence"/>
</dbReference>
<keyword evidence="10" id="KW-1133">Transmembrane helix</keyword>
<proteinExistence type="inferred from homology"/>
<dbReference type="EC" id="1.17.4.1" evidence="4"/>
<dbReference type="NCBIfam" id="NF007182">
    <property type="entry name" value="PRK09614.1-1"/>
    <property type="match status" value="1"/>
</dbReference>
<sequence length="350" mass="40079">MADEVKLADDKMMADSLTPPQWSTAFAKGADPKTLRIRPVNWNNIQDDKDLEVWNRLIANFWLPEKVPLSNDIPSWRSMTEHERETTVHVFTGLTTLDTEQATVGELVQIPDALTEHEQAIYTNIAFMQSVHARSYSSIFSTLCSSEQIDEAYRWAVGNDLVQERVRIVMEQYQSEDPLKRKVAAVMLSSLLLYAGFYLPLYFSSRAKLMNTADMIRLILRDKAIHGYYSGYKYQRHLEHRTAADQEMLKKYTDDLLNQLYELEVKYSDQVYEGFDFIDDVQAFVRYNANKTLMNLGYEAKFSAAETKVSPEIIAALSPSADENHDFFSGSGSSYVIGNAEATDDDDWDF</sequence>
<evidence type="ECO:0000256" key="4">
    <source>
        <dbReference type="ARBA" id="ARBA00012274"/>
    </source>
</evidence>
<dbReference type="OrthoDB" id="9766544at2"/>
<dbReference type="EMBL" id="JGYP01000002">
    <property type="protein sequence ID" value="KFI46073.1"/>
    <property type="molecule type" value="Genomic_DNA"/>
</dbReference>
<dbReference type="Pfam" id="PF00268">
    <property type="entry name" value="Ribonuc_red_sm"/>
    <property type="match status" value="1"/>
</dbReference>
<keyword evidence="12" id="KW-1185">Reference proteome</keyword>
<comment type="catalytic activity">
    <reaction evidence="9">
        <text>a 2'-deoxyribonucleoside 5'-diphosphate + [thioredoxin]-disulfide + H2O = a ribonucleoside 5'-diphosphate + [thioredoxin]-dithiol</text>
        <dbReference type="Rhea" id="RHEA:23252"/>
        <dbReference type="Rhea" id="RHEA-COMP:10698"/>
        <dbReference type="Rhea" id="RHEA-COMP:10700"/>
        <dbReference type="ChEBI" id="CHEBI:15377"/>
        <dbReference type="ChEBI" id="CHEBI:29950"/>
        <dbReference type="ChEBI" id="CHEBI:50058"/>
        <dbReference type="ChEBI" id="CHEBI:57930"/>
        <dbReference type="ChEBI" id="CHEBI:73316"/>
        <dbReference type="EC" id="1.17.4.1"/>
    </reaction>
</comment>
<keyword evidence="5" id="KW-0479">Metal-binding</keyword>